<dbReference type="PANTHER" id="PTHR22943:SF248">
    <property type="entry name" value="SEVEN TM RECEPTOR"/>
    <property type="match status" value="1"/>
</dbReference>
<dbReference type="InterPro" id="IPR019428">
    <property type="entry name" value="7TM_GPCR_serpentine_rcpt_Str"/>
</dbReference>
<sequence>MHVYEYAFVLFPTSFLQYTLTAAHWGMVMYGSLFCQSLVLLAFHFVYRYILICKTNYLYLFNSPKYIPIHFGIWLGMGIIWGTVLHNFMFYTEPYKNYLHDVLWETYEFDVNTSAILGLMYKKRNEDGEEVWDLLELFAFSVCMTELGITFSVISFCTWRIHETLKTAVMSEKARRLQFELFKALLVQTMIPVFFEYIPYQTPRCCI</sequence>
<keyword evidence="1" id="KW-1133">Transmembrane helix</keyword>
<evidence type="ECO:0008006" key="4">
    <source>
        <dbReference type="Google" id="ProtNLM"/>
    </source>
</evidence>
<dbReference type="AlphaFoldDB" id="A0AAF3EQC4"/>
<dbReference type="PANTHER" id="PTHR22943">
    <property type="entry name" value="7-TRANSMEMBRANE DOMAIN RECEPTOR C.ELEGANS"/>
    <property type="match status" value="1"/>
</dbReference>
<organism evidence="2 3">
    <name type="scientific">Mesorhabditis belari</name>
    <dbReference type="NCBI Taxonomy" id="2138241"/>
    <lineage>
        <taxon>Eukaryota</taxon>
        <taxon>Metazoa</taxon>
        <taxon>Ecdysozoa</taxon>
        <taxon>Nematoda</taxon>
        <taxon>Chromadorea</taxon>
        <taxon>Rhabditida</taxon>
        <taxon>Rhabditina</taxon>
        <taxon>Rhabditomorpha</taxon>
        <taxon>Rhabditoidea</taxon>
        <taxon>Rhabditidae</taxon>
        <taxon>Mesorhabditinae</taxon>
        <taxon>Mesorhabditis</taxon>
    </lineage>
</organism>
<proteinExistence type="predicted"/>
<name>A0AAF3EQC4_9BILA</name>
<evidence type="ECO:0000313" key="3">
    <source>
        <dbReference type="WBParaSite" id="MBELARI_LOCUS16186"/>
    </source>
</evidence>
<keyword evidence="2" id="KW-1185">Reference proteome</keyword>
<dbReference type="SUPFAM" id="SSF81321">
    <property type="entry name" value="Family A G protein-coupled receptor-like"/>
    <property type="match status" value="1"/>
</dbReference>
<protein>
    <recommendedName>
        <fullName evidence="4">G protein-coupled receptor</fullName>
    </recommendedName>
</protein>
<keyword evidence="1" id="KW-0812">Transmembrane</keyword>
<dbReference type="Proteomes" id="UP000887575">
    <property type="component" value="Unassembled WGS sequence"/>
</dbReference>
<dbReference type="Pfam" id="PF10326">
    <property type="entry name" value="7TM_GPCR_Str"/>
    <property type="match status" value="1"/>
</dbReference>
<reference evidence="3" key="1">
    <citation type="submission" date="2024-02" db="UniProtKB">
        <authorList>
            <consortium name="WormBaseParasite"/>
        </authorList>
    </citation>
    <scope>IDENTIFICATION</scope>
</reference>
<evidence type="ECO:0000256" key="1">
    <source>
        <dbReference type="SAM" id="Phobius"/>
    </source>
</evidence>
<feature type="transmembrane region" description="Helical" evidence="1">
    <location>
        <begin position="71"/>
        <end position="91"/>
    </location>
</feature>
<accession>A0AAF3EQC4</accession>
<evidence type="ECO:0000313" key="2">
    <source>
        <dbReference type="Proteomes" id="UP000887575"/>
    </source>
</evidence>
<keyword evidence="1" id="KW-0472">Membrane</keyword>
<dbReference type="WBParaSite" id="MBELARI_LOCUS16186">
    <property type="protein sequence ID" value="MBELARI_LOCUS16186"/>
    <property type="gene ID" value="MBELARI_LOCUS16186"/>
</dbReference>
<feature type="transmembrane region" description="Helical" evidence="1">
    <location>
        <begin position="137"/>
        <end position="161"/>
    </location>
</feature>
<feature type="transmembrane region" description="Helical" evidence="1">
    <location>
        <begin position="27"/>
        <end position="50"/>
    </location>
</feature>